<evidence type="ECO:0000313" key="4">
    <source>
        <dbReference type="EMBL" id="MBS2970772.1"/>
    </source>
</evidence>
<keyword evidence="5" id="KW-1185">Reference proteome</keyword>
<sequence length="186" mass="20914">MKSRKEKHGKRINKKFLTGILLLSITAVSGAGVSFADEDISAKLTSWFDSKGQQSMKIIEEAIMNEKETQKQRLKEELKLEIQDSKEELNTFTKNEIESRTEALKKRTDEIIENLQIDTPAEKAEIESQMNDVVEEAIAEINAIHPSGSIEGDQEKIEEPGEPGSNENSEDIKPEVTGEEVIENEQ</sequence>
<evidence type="ECO:0000256" key="2">
    <source>
        <dbReference type="SAM" id="MobiDB-lite"/>
    </source>
</evidence>
<comment type="caution">
    <text evidence="4">The sequence shown here is derived from an EMBL/GenBank/DDBJ whole genome shotgun (WGS) entry which is preliminary data.</text>
</comment>
<dbReference type="RefSeq" id="WP_211561422.1">
    <property type="nucleotide sequence ID" value="NZ_JAGVRK010000001.1"/>
</dbReference>
<evidence type="ECO:0000256" key="1">
    <source>
        <dbReference type="SAM" id="Coils"/>
    </source>
</evidence>
<accession>A0ABS5LJ48</accession>
<dbReference type="EMBL" id="JAGVRK010000001">
    <property type="protein sequence ID" value="MBS2970772.1"/>
    <property type="molecule type" value="Genomic_DNA"/>
</dbReference>
<evidence type="ECO:0000256" key="3">
    <source>
        <dbReference type="SAM" id="SignalP"/>
    </source>
</evidence>
<name>A0ABS5LJ48_9BACI</name>
<evidence type="ECO:0000313" key="5">
    <source>
        <dbReference type="Proteomes" id="UP000682403"/>
    </source>
</evidence>
<reference evidence="4 5" key="1">
    <citation type="submission" date="2021-04" db="EMBL/GenBank/DDBJ databases">
        <title>Metabacillus sp. strain KIGAM252 whole genome sequence.</title>
        <authorList>
            <person name="Seo M.-J."/>
            <person name="Cho E.-S."/>
            <person name="Hwang C.Y."/>
            <person name="Yoon D.J."/>
        </authorList>
    </citation>
    <scope>NUCLEOTIDE SEQUENCE [LARGE SCALE GENOMIC DNA]</scope>
    <source>
        <strain evidence="4 5">KIGAM252</strain>
    </source>
</reference>
<feature type="chain" id="PRO_5046229021" description="DUF5667 domain-containing protein" evidence="3">
    <location>
        <begin position="37"/>
        <end position="186"/>
    </location>
</feature>
<evidence type="ECO:0008006" key="6">
    <source>
        <dbReference type="Google" id="ProtNLM"/>
    </source>
</evidence>
<gene>
    <name evidence="4" type="ORF">J9317_18675</name>
</gene>
<keyword evidence="3" id="KW-0732">Signal</keyword>
<feature type="coiled-coil region" evidence="1">
    <location>
        <begin position="57"/>
        <end position="95"/>
    </location>
</feature>
<feature type="region of interest" description="Disordered" evidence="2">
    <location>
        <begin position="144"/>
        <end position="186"/>
    </location>
</feature>
<proteinExistence type="predicted"/>
<keyword evidence="1" id="KW-0175">Coiled coil</keyword>
<protein>
    <recommendedName>
        <fullName evidence="6">DUF5667 domain-containing protein</fullName>
    </recommendedName>
</protein>
<dbReference type="Proteomes" id="UP000682403">
    <property type="component" value="Unassembled WGS sequence"/>
</dbReference>
<organism evidence="4 5">
    <name type="scientific">Metabacillus flavus</name>
    <dbReference type="NCBI Taxonomy" id="2823519"/>
    <lineage>
        <taxon>Bacteria</taxon>
        <taxon>Bacillati</taxon>
        <taxon>Bacillota</taxon>
        <taxon>Bacilli</taxon>
        <taxon>Bacillales</taxon>
        <taxon>Bacillaceae</taxon>
        <taxon>Metabacillus</taxon>
    </lineage>
</organism>
<feature type="compositionally biased region" description="Acidic residues" evidence="2">
    <location>
        <begin position="177"/>
        <end position="186"/>
    </location>
</feature>
<feature type="signal peptide" evidence="3">
    <location>
        <begin position="1"/>
        <end position="36"/>
    </location>
</feature>